<organism evidence="4 5">
    <name type="scientific">Mesorhizobium escarrei</name>
    <dbReference type="NCBI Taxonomy" id="666018"/>
    <lineage>
        <taxon>Bacteria</taxon>
        <taxon>Pseudomonadati</taxon>
        <taxon>Pseudomonadota</taxon>
        <taxon>Alphaproteobacteria</taxon>
        <taxon>Hyphomicrobiales</taxon>
        <taxon>Phyllobacteriaceae</taxon>
        <taxon>Mesorhizobium</taxon>
    </lineage>
</organism>
<dbReference type="Pfam" id="PF06808">
    <property type="entry name" value="DctM"/>
    <property type="match status" value="1"/>
</dbReference>
<evidence type="ECO:0000313" key="4">
    <source>
        <dbReference type="EMBL" id="CAH2405837.1"/>
    </source>
</evidence>
<keyword evidence="2" id="KW-1133">Transmembrane helix</keyword>
<feature type="transmembrane region" description="Helical" evidence="2">
    <location>
        <begin position="198"/>
        <end position="220"/>
    </location>
</feature>
<feature type="transmembrane region" description="Helical" evidence="2">
    <location>
        <begin position="101"/>
        <end position="122"/>
    </location>
</feature>
<dbReference type="InterPro" id="IPR010656">
    <property type="entry name" value="DctM"/>
</dbReference>
<comment type="function">
    <text evidence="1">Part of the tripartite ATP-independent periplasmic (TRAP) transport system.</text>
</comment>
<keyword evidence="5" id="KW-1185">Reference proteome</keyword>
<feature type="transmembrane region" description="Helical" evidence="2">
    <location>
        <begin position="152"/>
        <end position="169"/>
    </location>
</feature>
<sequence length="867" mass="92209">MSEVKAQPAGVDLEELEQLVAEADTGGRHPAGTVGRILLWVAVAWSLFQLWYASPLPFVFGFGILNDTEARAIHLGFALFLTFLAYPALRSSPRDRVPLLDWVLAVVGGFAGAYLFLFYVALSGRPGQPTTLDLVTGTVGILLLLEATRRALGLPMVVVACVFIFYTFAGQYMPDVIQHRGASLTKFLNHQWLTTEGVFGIALGVSTSFVFLFVLFGTLLEKAGAGNWMMQISIALLGHLRGGPAKVAVVSSALNGVVSGSSVSNVVSGGIFTIPLMKRTGLSGVKAGAIEASASINGQIMPPVMGAAAFLMVEYVGIPYSEIVKHALLPAVFSYIALLYMVHLEAIKMGLKTIPQRPTPARERMLRMGLGLSGSILAVCIVYYGIVVIQAVFGGTAPPVLALAGVALYVASVWYSSRYPDLALDDPNAPILELPRAWDVTRTGLDFLIPIAVLLWCLMVEQMSPGLSAFWATVSILGIVATRKPLMAVFRNENLAASVRAAWDDLIDGLALGARNMIGIGIATATAGIVVGTITLTGLGLMMTELVEFISGGNVILMLILIAAISLVLGMGIPTTANYILVATLMAPVVVDLGAQAGLPIPLIAVHLFVFYFGIMADITPPVGLAAFAAAAISKEDPIATGFQGALYSLRTAILPFVFIFNPAILLIGVDSWPQTIWVATVSLIAILLFSAATMNWFVTKSRLWESAALLLICFTLFRPDWWLNQVSPPYEELPASEFLSAVARTPADGRINFVVEGVDLMGEDVRKTVNVPLGAPGEPLERLRGIGLTITQAGDALMISNVDFGSYAKRIGLDVGYDVVAVLRKADQPSSLIPIGLALAATAGVAGLQFARARKQADRREAGPAR</sequence>
<keyword evidence="1" id="KW-0813">Transport</keyword>
<proteinExistence type="predicted"/>
<comment type="subcellular location">
    <subcellularLocation>
        <location evidence="1">Cell inner membrane</location>
        <topology evidence="1">Multi-pass membrane protein</topology>
    </subcellularLocation>
</comment>
<keyword evidence="1" id="KW-0997">Cell inner membrane</keyword>
<dbReference type="PANTHER" id="PTHR43849">
    <property type="entry name" value="BLL3936 PROTEIN"/>
    <property type="match status" value="1"/>
</dbReference>
<evidence type="ECO:0000256" key="1">
    <source>
        <dbReference type="RuleBase" id="RU369079"/>
    </source>
</evidence>
<evidence type="ECO:0000256" key="2">
    <source>
        <dbReference type="SAM" id="Phobius"/>
    </source>
</evidence>
<feature type="transmembrane region" description="Helical" evidence="2">
    <location>
        <begin position="520"/>
        <end position="543"/>
    </location>
</feature>
<feature type="transmembrane region" description="Helical" evidence="2">
    <location>
        <begin position="300"/>
        <end position="321"/>
    </location>
</feature>
<keyword evidence="1" id="KW-1003">Cell membrane</keyword>
<dbReference type="InterPro" id="IPR011853">
    <property type="entry name" value="TRAP_DctM-Dct_fused"/>
</dbReference>
<accession>A0ABM9EAJ8</accession>
<feature type="transmembrane region" description="Helical" evidence="2">
    <location>
        <begin position="368"/>
        <end position="393"/>
    </location>
</feature>
<dbReference type="Proteomes" id="UP001153050">
    <property type="component" value="Unassembled WGS sequence"/>
</dbReference>
<gene>
    <name evidence="4" type="ORF">MES5069_50034</name>
</gene>
<feature type="domain" description="TRAP C4-dicarboxylate transport system permease DctM subunit" evidence="3">
    <location>
        <begin position="139"/>
        <end position="386"/>
    </location>
</feature>
<feature type="transmembrane region" description="Helical" evidence="2">
    <location>
        <begin position="37"/>
        <end position="60"/>
    </location>
</feature>
<feature type="transmembrane region" description="Helical" evidence="2">
    <location>
        <begin position="577"/>
        <end position="597"/>
    </location>
</feature>
<dbReference type="InterPro" id="IPR021814">
    <property type="entry name" value="DUF3394"/>
</dbReference>
<evidence type="ECO:0000259" key="3">
    <source>
        <dbReference type="Pfam" id="PF06808"/>
    </source>
</evidence>
<evidence type="ECO:0000313" key="5">
    <source>
        <dbReference type="Proteomes" id="UP001153050"/>
    </source>
</evidence>
<keyword evidence="2" id="KW-0472">Membrane</keyword>
<feature type="transmembrane region" description="Helical" evidence="2">
    <location>
        <begin position="833"/>
        <end position="852"/>
    </location>
</feature>
<reference evidence="4 5" key="1">
    <citation type="submission" date="2022-03" db="EMBL/GenBank/DDBJ databases">
        <authorList>
            <person name="Brunel B."/>
        </authorList>
    </citation>
    <scope>NUCLEOTIDE SEQUENCE [LARGE SCALE GENOMIC DNA]</scope>
    <source>
        <strain evidence="4">STM5069sample</strain>
    </source>
</reference>
<feature type="transmembrane region" description="Helical" evidence="2">
    <location>
        <begin position="704"/>
        <end position="724"/>
    </location>
</feature>
<feature type="transmembrane region" description="Helical" evidence="2">
    <location>
        <begin position="645"/>
        <end position="670"/>
    </location>
</feature>
<feature type="transmembrane region" description="Helical" evidence="2">
    <location>
        <begin position="327"/>
        <end position="347"/>
    </location>
</feature>
<keyword evidence="2" id="KW-0812">Transmembrane</keyword>
<feature type="transmembrane region" description="Helical" evidence="2">
    <location>
        <begin position="399"/>
        <end position="416"/>
    </location>
</feature>
<feature type="transmembrane region" description="Helical" evidence="2">
    <location>
        <begin position="676"/>
        <end position="697"/>
    </location>
</feature>
<protein>
    <submittedName>
        <fullName evidence="4">TRAP-type uncharacterized transport system, fused permease component</fullName>
    </submittedName>
</protein>
<dbReference type="PANTHER" id="PTHR43849:SF2">
    <property type="entry name" value="BLL3936 PROTEIN"/>
    <property type="match status" value="1"/>
</dbReference>
<feature type="transmembrane region" description="Helical" evidence="2">
    <location>
        <begin position="549"/>
        <end position="570"/>
    </location>
</feature>
<dbReference type="RefSeq" id="WP_254020576.1">
    <property type="nucleotide sequence ID" value="NZ_CAKXZT010000146.1"/>
</dbReference>
<comment type="caution">
    <text evidence="4">The sequence shown here is derived from an EMBL/GenBank/DDBJ whole genome shotgun (WGS) entry which is preliminary data.</text>
</comment>
<dbReference type="Pfam" id="PF11874">
    <property type="entry name" value="DUF3394"/>
    <property type="match status" value="1"/>
</dbReference>
<feature type="transmembrane region" description="Helical" evidence="2">
    <location>
        <begin position="72"/>
        <end position="89"/>
    </location>
</feature>
<name>A0ABM9EAJ8_9HYPH</name>
<dbReference type="NCBIfam" id="TIGR02123">
    <property type="entry name" value="TRAP_fused"/>
    <property type="match status" value="1"/>
</dbReference>
<feature type="transmembrane region" description="Helical" evidence="2">
    <location>
        <begin position="609"/>
        <end position="633"/>
    </location>
</feature>
<dbReference type="EMBL" id="CAKXZT010000146">
    <property type="protein sequence ID" value="CAH2405837.1"/>
    <property type="molecule type" value="Genomic_DNA"/>
</dbReference>